<feature type="region of interest" description="Disordered" evidence="8">
    <location>
        <begin position="35"/>
        <end position="105"/>
    </location>
</feature>
<name>A0A1D2A7J7_AUXPR</name>
<comment type="subcellular location">
    <subcellularLocation>
        <location evidence="7">Nucleus</location>
        <location evidence="7">Nuclear pore complex</location>
    </subcellularLocation>
    <subcellularLocation>
        <location evidence="7">Nucleus membrane</location>
    </subcellularLocation>
</comment>
<gene>
    <name evidence="9" type="ORF">g.6241</name>
</gene>
<feature type="region of interest" description="Disordered" evidence="8">
    <location>
        <begin position="1"/>
        <end position="22"/>
    </location>
</feature>
<evidence type="ECO:0000256" key="5">
    <source>
        <dbReference type="ARBA" id="ARBA00023132"/>
    </source>
</evidence>
<evidence type="ECO:0000256" key="2">
    <source>
        <dbReference type="ARBA" id="ARBA00022816"/>
    </source>
</evidence>
<evidence type="ECO:0000256" key="3">
    <source>
        <dbReference type="ARBA" id="ARBA00022927"/>
    </source>
</evidence>
<organism evidence="9">
    <name type="scientific">Auxenochlorella protothecoides</name>
    <name type="common">Green microalga</name>
    <name type="synonym">Chlorella protothecoides</name>
    <dbReference type="NCBI Taxonomy" id="3075"/>
    <lineage>
        <taxon>Eukaryota</taxon>
        <taxon>Viridiplantae</taxon>
        <taxon>Chlorophyta</taxon>
        <taxon>core chlorophytes</taxon>
        <taxon>Trebouxiophyceae</taxon>
        <taxon>Chlorellales</taxon>
        <taxon>Chlorellaceae</taxon>
        <taxon>Auxenochlorella</taxon>
    </lineage>
</organism>
<evidence type="ECO:0000256" key="8">
    <source>
        <dbReference type="SAM" id="MobiDB-lite"/>
    </source>
</evidence>
<protein>
    <recommendedName>
        <fullName evidence="7">Nuclear pore complex protein</fullName>
    </recommendedName>
</protein>
<keyword evidence="7" id="KW-0472">Membrane</keyword>
<dbReference type="Gene3D" id="1.10.3450.20">
    <property type="match status" value="1"/>
</dbReference>
<evidence type="ECO:0000256" key="4">
    <source>
        <dbReference type="ARBA" id="ARBA00023010"/>
    </source>
</evidence>
<dbReference type="PANTHER" id="PTHR13003:SF2">
    <property type="entry name" value="NUCLEAR PORE COMPLEX PROTEIN NUP107"/>
    <property type="match status" value="1"/>
</dbReference>
<reference evidence="9" key="1">
    <citation type="submission" date="2015-08" db="EMBL/GenBank/DDBJ databases">
        <authorList>
            <person name="Babu N.S."/>
            <person name="Beckwith C.J."/>
            <person name="Beseler K.G."/>
            <person name="Brison A."/>
            <person name="Carone J.V."/>
            <person name="Caskin T.P."/>
            <person name="Diamond M."/>
            <person name="Durham M.E."/>
            <person name="Foxe J.M."/>
            <person name="Go M."/>
            <person name="Henderson B.A."/>
            <person name="Jones I.B."/>
            <person name="McGettigan J.A."/>
            <person name="Micheletti S.J."/>
            <person name="Nasrallah M.E."/>
            <person name="Ortiz D."/>
            <person name="Piller C.R."/>
            <person name="Privatt S.R."/>
            <person name="Schneider S.L."/>
            <person name="Sharp S."/>
            <person name="Smith T.C."/>
            <person name="Stanton J.D."/>
            <person name="Ullery H.E."/>
            <person name="Wilson R.J."/>
            <person name="Serrano M.G."/>
            <person name="Buck G."/>
            <person name="Lee V."/>
            <person name="Wang Y."/>
            <person name="Carvalho R."/>
            <person name="Voegtly L."/>
            <person name="Shi R."/>
            <person name="Duckworth R."/>
            <person name="Johnson A."/>
            <person name="Loviza R."/>
            <person name="Walstead R."/>
            <person name="Shah Z."/>
            <person name="Kiflezghi M."/>
            <person name="Wade K."/>
            <person name="Ball S.L."/>
            <person name="Bradley K.W."/>
            <person name="Asai D.J."/>
            <person name="Bowman C.A."/>
            <person name="Russell D.A."/>
            <person name="Pope W.H."/>
            <person name="Jacobs-Sera D."/>
            <person name="Hendrix R.W."/>
            <person name="Hatfull G.F."/>
        </authorList>
    </citation>
    <scope>NUCLEOTIDE SEQUENCE</scope>
</reference>
<comment type="function">
    <text evidence="7">Functions as a component of the nuclear pore complex (NPC).</text>
</comment>
<feature type="non-terminal residue" evidence="9">
    <location>
        <position position="405"/>
    </location>
</feature>
<comment type="subunit">
    <text evidence="7">Part of the nuclear pore complex (NPC).</text>
</comment>
<dbReference type="GO" id="GO:0006406">
    <property type="term" value="P:mRNA export from nucleus"/>
    <property type="evidence" value="ECO:0007669"/>
    <property type="project" value="TreeGrafter"/>
</dbReference>
<evidence type="ECO:0000313" key="9">
    <source>
        <dbReference type="EMBL" id="JAT75182.1"/>
    </source>
</evidence>
<keyword evidence="1 7" id="KW-0813">Transport</keyword>
<evidence type="ECO:0000256" key="7">
    <source>
        <dbReference type="RuleBase" id="RU365072"/>
    </source>
</evidence>
<dbReference type="GO" id="GO:0031080">
    <property type="term" value="C:nuclear pore outer ring"/>
    <property type="evidence" value="ECO:0007669"/>
    <property type="project" value="TreeGrafter"/>
</dbReference>
<evidence type="ECO:0000256" key="1">
    <source>
        <dbReference type="ARBA" id="ARBA00022448"/>
    </source>
</evidence>
<dbReference type="GO" id="GO:0031965">
    <property type="term" value="C:nuclear membrane"/>
    <property type="evidence" value="ECO:0007669"/>
    <property type="project" value="UniProtKB-SubCell"/>
</dbReference>
<dbReference type="EMBL" id="GDKF01003440">
    <property type="protein sequence ID" value="JAT75182.1"/>
    <property type="molecule type" value="Transcribed_RNA"/>
</dbReference>
<keyword evidence="3" id="KW-0653">Protein transport</keyword>
<dbReference type="GO" id="GO:0000973">
    <property type="term" value="P:post-transcriptional tethering of RNA polymerase II gene DNA at nuclear periphery"/>
    <property type="evidence" value="ECO:0007669"/>
    <property type="project" value="TreeGrafter"/>
</dbReference>
<keyword evidence="6 7" id="KW-0539">Nucleus</keyword>
<proteinExistence type="inferred from homology"/>
<keyword evidence="2" id="KW-0509">mRNA transport</keyword>
<sequence length="405" mass="41367">MAWVLSPDQGDGPSLGDNPLFGSIHVPSPGSVAGLNPAWSPSSSAHPCTRGPPSSAVGLRRLGDAVPAQAPFSARAGPGMAPTPDATQGLVPTAHADPLPPEPHPEVADFARVLLEVMQGGVDAGEALTLYAGICEERARQLTELAGSQLARARKRGALLRAASDLAGEAATWRLLWHLHGVAEPDFPAGTGGGFVPGAGQAKTARQRAADLVALDPELNRAARAVAWLEGLAAAALDGEGPPAVGSGDGVWRETRRRIESGRLGITSVDASQTVTELDPDAPTRQAGRRLDPDNAADEERLNRALWRLVRAGRVAEAAALARGAGCPWRAAALSGGGPRGPLPLGPPAFDDLEAEGPELESVERAARQALAAEVEDGARRGAWRGACGALASAASAAVVDGDAA</sequence>
<dbReference type="InterPro" id="IPR007252">
    <property type="entry name" value="Nup84/Nup107"/>
</dbReference>
<dbReference type="GO" id="GO:0017056">
    <property type="term" value="F:structural constituent of nuclear pore"/>
    <property type="evidence" value="ECO:0007669"/>
    <property type="project" value="UniProtKB-UniRule"/>
</dbReference>
<accession>A0A1D2A7J7</accession>
<dbReference type="Pfam" id="PF04121">
    <property type="entry name" value="Nup84_Nup100"/>
    <property type="match status" value="1"/>
</dbReference>
<dbReference type="AlphaFoldDB" id="A0A1D2A7J7"/>
<dbReference type="PANTHER" id="PTHR13003">
    <property type="entry name" value="NUP107-RELATED"/>
    <property type="match status" value="1"/>
</dbReference>
<keyword evidence="5 7" id="KW-0906">Nuclear pore complex</keyword>
<keyword evidence="4 7" id="KW-0811">Translocation</keyword>
<evidence type="ECO:0000256" key="6">
    <source>
        <dbReference type="ARBA" id="ARBA00023242"/>
    </source>
</evidence>
<comment type="similarity">
    <text evidence="7">Belongs to the nucleoporin Nup84/Nup107 family.</text>
</comment>
<dbReference type="GO" id="GO:0006606">
    <property type="term" value="P:protein import into nucleus"/>
    <property type="evidence" value="ECO:0007669"/>
    <property type="project" value="TreeGrafter"/>
</dbReference>